<accession>A0A1F6C2C7</accession>
<dbReference type="GO" id="GO:0003677">
    <property type="term" value="F:DNA binding"/>
    <property type="evidence" value="ECO:0007669"/>
    <property type="project" value="UniProtKB-KW"/>
</dbReference>
<comment type="similarity">
    <text evidence="1 6">Belongs to the sigma-70 factor family. ECF subfamily.</text>
</comment>
<dbReference type="InterPro" id="IPR036388">
    <property type="entry name" value="WH-like_DNA-bd_sf"/>
</dbReference>
<name>A0A1F6C2C7_HANXR</name>
<evidence type="ECO:0000256" key="4">
    <source>
        <dbReference type="ARBA" id="ARBA00023125"/>
    </source>
</evidence>
<dbReference type="SUPFAM" id="SSF88659">
    <property type="entry name" value="Sigma3 and sigma4 domains of RNA polymerase sigma factors"/>
    <property type="match status" value="1"/>
</dbReference>
<dbReference type="InterPro" id="IPR000838">
    <property type="entry name" value="RNA_pol_sigma70_ECF_CS"/>
</dbReference>
<evidence type="ECO:0000256" key="2">
    <source>
        <dbReference type="ARBA" id="ARBA00023015"/>
    </source>
</evidence>
<dbReference type="Proteomes" id="UP000178606">
    <property type="component" value="Unassembled WGS sequence"/>
</dbReference>
<keyword evidence="2 6" id="KW-0805">Transcription regulation</keyword>
<evidence type="ECO:0000313" key="10">
    <source>
        <dbReference type="Proteomes" id="UP000178606"/>
    </source>
</evidence>
<dbReference type="CDD" id="cd06171">
    <property type="entry name" value="Sigma70_r4"/>
    <property type="match status" value="1"/>
</dbReference>
<dbReference type="NCBIfam" id="TIGR02937">
    <property type="entry name" value="sigma70-ECF"/>
    <property type="match status" value="1"/>
</dbReference>
<dbReference type="InterPro" id="IPR014284">
    <property type="entry name" value="RNA_pol_sigma-70_dom"/>
</dbReference>
<dbReference type="PANTHER" id="PTHR43133:SF51">
    <property type="entry name" value="RNA POLYMERASE SIGMA FACTOR"/>
    <property type="match status" value="1"/>
</dbReference>
<dbReference type="PROSITE" id="PS01063">
    <property type="entry name" value="SIGMA70_ECF"/>
    <property type="match status" value="1"/>
</dbReference>
<evidence type="ECO:0000256" key="1">
    <source>
        <dbReference type="ARBA" id="ARBA00010641"/>
    </source>
</evidence>
<dbReference type="EMBL" id="MFKF01000441">
    <property type="protein sequence ID" value="OGG43228.1"/>
    <property type="molecule type" value="Genomic_DNA"/>
</dbReference>
<dbReference type="Gene3D" id="1.10.1740.10">
    <property type="match status" value="1"/>
</dbReference>
<feature type="domain" description="RNA polymerase sigma factor 70 region 4 type 2" evidence="8">
    <location>
        <begin position="131"/>
        <end position="181"/>
    </location>
</feature>
<evidence type="ECO:0000259" key="7">
    <source>
        <dbReference type="Pfam" id="PF04542"/>
    </source>
</evidence>
<feature type="domain" description="RNA polymerase sigma-70 region 2" evidence="7">
    <location>
        <begin position="24"/>
        <end position="90"/>
    </location>
</feature>
<dbReference type="SUPFAM" id="SSF88946">
    <property type="entry name" value="Sigma2 domain of RNA polymerase sigma factors"/>
    <property type="match status" value="1"/>
</dbReference>
<evidence type="ECO:0000313" key="9">
    <source>
        <dbReference type="EMBL" id="OGG43228.1"/>
    </source>
</evidence>
<dbReference type="InterPro" id="IPR013325">
    <property type="entry name" value="RNA_pol_sigma_r2"/>
</dbReference>
<evidence type="ECO:0000256" key="3">
    <source>
        <dbReference type="ARBA" id="ARBA00023082"/>
    </source>
</evidence>
<evidence type="ECO:0000259" key="8">
    <source>
        <dbReference type="Pfam" id="PF08281"/>
    </source>
</evidence>
<keyword evidence="3 6" id="KW-0731">Sigma factor</keyword>
<dbReference type="GO" id="GO:0006352">
    <property type="term" value="P:DNA-templated transcription initiation"/>
    <property type="evidence" value="ECO:0007669"/>
    <property type="project" value="InterPro"/>
</dbReference>
<dbReference type="Pfam" id="PF04542">
    <property type="entry name" value="Sigma70_r2"/>
    <property type="match status" value="1"/>
</dbReference>
<dbReference type="AlphaFoldDB" id="A0A1F6C2C7"/>
<comment type="caution">
    <text evidence="9">The sequence shown here is derived from an EMBL/GenBank/DDBJ whole genome shotgun (WGS) entry which is preliminary data.</text>
</comment>
<evidence type="ECO:0000256" key="6">
    <source>
        <dbReference type="RuleBase" id="RU000716"/>
    </source>
</evidence>
<sequence length="205" mass="24126">MDQRSEKDLIKRCRNGDRKAFADLVDRYKVIVFNLVDRMVFDKAIVEDLAQEVFIRVYQGLPGFRGESRLSTWIYRIAYNVCAAELDRARHRADFISIDEGEDEERPRLDLRDAGQDPEAMFSRIDFRWTIQRLLDRLPPRYKAILTLFYLEEMSYEEIGEIMKLPMGTVKTHLHRAKQALRDMIVEEGLWKEMASGYSARQATP</sequence>
<dbReference type="InterPro" id="IPR013324">
    <property type="entry name" value="RNA_pol_sigma_r3/r4-like"/>
</dbReference>
<proteinExistence type="inferred from homology"/>
<dbReference type="InterPro" id="IPR007627">
    <property type="entry name" value="RNA_pol_sigma70_r2"/>
</dbReference>
<evidence type="ECO:0000256" key="5">
    <source>
        <dbReference type="ARBA" id="ARBA00023163"/>
    </source>
</evidence>
<dbReference type="GO" id="GO:0016987">
    <property type="term" value="F:sigma factor activity"/>
    <property type="evidence" value="ECO:0007669"/>
    <property type="project" value="UniProtKB-KW"/>
</dbReference>
<keyword evidence="4 6" id="KW-0238">DNA-binding</keyword>
<dbReference type="InterPro" id="IPR013249">
    <property type="entry name" value="RNA_pol_sigma70_r4_t2"/>
</dbReference>
<dbReference type="InterPro" id="IPR039425">
    <property type="entry name" value="RNA_pol_sigma-70-like"/>
</dbReference>
<dbReference type="PANTHER" id="PTHR43133">
    <property type="entry name" value="RNA POLYMERASE ECF-TYPE SIGMA FACTO"/>
    <property type="match status" value="1"/>
</dbReference>
<protein>
    <recommendedName>
        <fullName evidence="6">RNA polymerase sigma factor</fullName>
    </recommendedName>
</protein>
<organism evidence="9 10">
    <name type="scientific">Handelsmanbacteria sp. (strain RIFCSPLOWO2_12_FULL_64_10)</name>
    <dbReference type="NCBI Taxonomy" id="1817868"/>
    <lineage>
        <taxon>Bacteria</taxon>
        <taxon>Candidatus Handelsmaniibacteriota</taxon>
    </lineage>
</organism>
<reference evidence="9 10" key="1">
    <citation type="journal article" date="2016" name="Nat. Commun.">
        <title>Thousands of microbial genomes shed light on interconnected biogeochemical processes in an aquifer system.</title>
        <authorList>
            <person name="Anantharaman K."/>
            <person name="Brown C.T."/>
            <person name="Hug L.A."/>
            <person name="Sharon I."/>
            <person name="Castelle C.J."/>
            <person name="Probst A.J."/>
            <person name="Thomas B.C."/>
            <person name="Singh A."/>
            <person name="Wilkins M.J."/>
            <person name="Karaoz U."/>
            <person name="Brodie E.L."/>
            <person name="Williams K.H."/>
            <person name="Hubbard S.S."/>
            <person name="Banfield J.F."/>
        </authorList>
    </citation>
    <scope>NUCLEOTIDE SEQUENCE [LARGE SCALE GENOMIC DNA]</scope>
    <source>
        <strain evidence="10">RIFCSPLOWO2_12_FULL_64_10</strain>
    </source>
</reference>
<keyword evidence="5 6" id="KW-0804">Transcription</keyword>
<dbReference type="Gene3D" id="1.10.10.10">
    <property type="entry name" value="Winged helix-like DNA-binding domain superfamily/Winged helix DNA-binding domain"/>
    <property type="match status" value="1"/>
</dbReference>
<dbReference type="Pfam" id="PF08281">
    <property type="entry name" value="Sigma70_r4_2"/>
    <property type="match status" value="1"/>
</dbReference>
<gene>
    <name evidence="9" type="ORF">A3F84_21580</name>
</gene>